<reference evidence="2 3" key="1">
    <citation type="submission" date="2019-10" db="EMBL/GenBank/DDBJ databases">
        <authorList>
            <person name="Palmer J.M."/>
        </authorList>
    </citation>
    <scope>NUCLEOTIDE SEQUENCE [LARGE SCALE GENOMIC DNA]</scope>
    <source>
        <strain evidence="2 3">TWF694</strain>
    </source>
</reference>
<evidence type="ECO:0000313" key="3">
    <source>
        <dbReference type="Proteomes" id="UP001365542"/>
    </source>
</evidence>
<sequence>MVKFLAGVFLDFSLATAKLRVGPSTSPDLIIDARFRDHDIRKPHLYNHLQFYPALTTSARRGHVLGPSAAAVAFFHSRMV</sequence>
<protein>
    <recommendedName>
        <fullName evidence="4">Secreted protein</fullName>
    </recommendedName>
</protein>
<dbReference type="Proteomes" id="UP001365542">
    <property type="component" value="Unassembled WGS sequence"/>
</dbReference>
<organism evidence="2 3">
    <name type="scientific">Orbilia ellipsospora</name>
    <dbReference type="NCBI Taxonomy" id="2528407"/>
    <lineage>
        <taxon>Eukaryota</taxon>
        <taxon>Fungi</taxon>
        <taxon>Dikarya</taxon>
        <taxon>Ascomycota</taxon>
        <taxon>Pezizomycotina</taxon>
        <taxon>Orbiliomycetes</taxon>
        <taxon>Orbiliales</taxon>
        <taxon>Orbiliaceae</taxon>
        <taxon>Orbilia</taxon>
    </lineage>
</organism>
<evidence type="ECO:0008006" key="4">
    <source>
        <dbReference type="Google" id="ProtNLM"/>
    </source>
</evidence>
<dbReference type="EMBL" id="JAVHJO010000010">
    <property type="protein sequence ID" value="KAK6535454.1"/>
    <property type="molecule type" value="Genomic_DNA"/>
</dbReference>
<feature type="chain" id="PRO_5043743284" description="Secreted protein" evidence="1">
    <location>
        <begin position="18"/>
        <end position="80"/>
    </location>
</feature>
<evidence type="ECO:0000313" key="2">
    <source>
        <dbReference type="EMBL" id="KAK6535454.1"/>
    </source>
</evidence>
<name>A0AAV9X6W4_9PEZI</name>
<evidence type="ECO:0000256" key="1">
    <source>
        <dbReference type="SAM" id="SignalP"/>
    </source>
</evidence>
<keyword evidence="3" id="KW-1185">Reference proteome</keyword>
<dbReference type="AlphaFoldDB" id="A0AAV9X6W4"/>
<feature type="signal peptide" evidence="1">
    <location>
        <begin position="1"/>
        <end position="17"/>
    </location>
</feature>
<keyword evidence="1" id="KW-0732">Signal</keyword>
<accession>A0AAV9X6W4</accession>
<proteinExistence type="predicted"/>
<comment type="caution">
    <text evidence="2">The sequence shown here is derived from an EMBL/GenBank/DDBJ whole genome shotgun (WGS) entry which is preliminary data.</text>
</comment>
<gene>
    <name evidence="2" type="ORF">TWF694_001912</name>
</gene>